<accession>A0ABS2ZPD8</accession>
<sequence length="55" mass="5668">MISGEKTVIGFTIAGTLLVGGYATTSLAADQNSSTSKPALEKREIIGNGFGYGHH</sequence>
<keyword evidence="2" id="KW-1185">Reference proteome</keyword>
<evidence type="ECO:0000313" key="1">
    <source>
        <dbReference type="EMBL" id="MBN3554739.1"/>
    </source>
</evidence>
<gene>
    <name evidence="1" type="ORF">JYA63_10710</name>
</gene>
<dbReference type="EMBL" id="JAFHKR010000039">
    <property type="protein sequence ID" value="MBN3554739.1"/>
    <property type="molecule type" value="Genomic_DNA"/>
</dbReference>
<evidence type="ECO:0000313" key="2">
    <source>
        <dbReference type="Proteomes" id="UP001296923"/>
    </source>
</evidence>
<comment type="caution">
    <text evidence="1">The sequence shown here is derived from an EMBL/GenBank/DDBJ whole genome shotgun (WGS) entry which is preliminary data.</text>
</comment>
<reference evidence="1 2" key="1">
    <citation type="submission" date="2021-01" db="EMBL/GenBank/DDBJ databases">
        <title>Genome Sequencing of Type Strains.</title>
        <authorList>
            <person name="Lemaire J.F."/>
            <person name="Inderbitzin P."/>
            <person name="Collins S.B."/>
            <person name="Wespe N."/>
            <person name="Knight-Connoni V."/>
        </authorList>
    </citation>
    <scope>NUCLEOTIDE SEQUENCE [LARGE SCALE GENOMIC DNA]</scope>
    <source>
        <strain evidence="1 2">DSM 23009</strain>
    </source>
</reference>
<protein>
    <submittedName>
        <fullName evidence="1">Uncharacterized protein</fullName>
    </submittedName>
</protein>
<name>A0ABS2ZPD8_9BACL</name>
<dbReference type="RefSeq" id="WP_205725740.1">
    <property type="nucleotide sequence ID" value="NZ_JAFHKR010000039.1"/>
</dbReference>
<dbReference type="Proteomes" id="UP001296923">
    <property type="component" value="Unassembled WGS sequence"/>
</dbReference>
<organism evidence="1 2">
    <name type="scientific">Fictibacillus nanhaiensis</name>
    <dbReference type="NCBI Taxonomy" id="742169"/>
    <lineage>
        <taxon>Bacteria</taxon>
        <taxon>Bacillati</taxon>
        <taxon>Bacillota</taxon>
        <taxon>Bacilli</taxon>
        <taxon>Bacillales</taxon>
        <taxon>Fictibacillaceae</taxon>
        <taxon>Fictibacillus</taxon>
    </lineage>
</organism>
<proteinExistence type="predicted"/>